<dbReference type="RefSeq" id="WP_238235708.1">
    <property type="nucleotide sequence ID" value="NZ_BPQQ01000031.1"/>
</dbReference>
<dbReference type="NCBIfam" id="TIGR01543">
    <property type="entry name" value="proheadase_HK97"/>
    <property type="match status" value="1"/>
</dbReference>
<accession>A0ABQ4SCD7</accession>
<comment type="caution">
    <text evidence="5">The sequence shown here is derived from an EMBL/GenBank/DDBJ whole genome shotgun (WGS) entry which is preliminary data.</text>
</comment>
<evidence type="ECO:0000259" key="4">
    <source>
        <dbReference type="Pfam" id="PF04586"/>
    </source>
</evidence>
<dbReference type="InterPro" id="IPR054613">
    <property type="entry name" value="Peptidase_S78_dom"/>
</dbReference>
<evidence type="ECO:0000313" key="6">
    <source>
        <dbReference type="Proteomes" id="UP001055153"/>
    </source>
</evidence>
<proteinExistence type="predicted"/>
<dbReference type="InterPro" id="IPR006433">
    <property type="entry name" value="Prohead_protease"/>
</dbReference>
<feature type="domain" description="Prohead serine protease" evidence="4">
    <location>
        <begin position="15"/>
        <end position="148"/>
    </location>
</feature>
<evidence type="ECO:0000256" key="2">
    <source>
        <dbReference type="ARBA" id="ARBA00022670"/>
    </source>
</evidence>
<reference evidence="5" key="1">
    <citation type="journal article" date="2021" name="Front. Microbiol.">
        <title>Comprehensive Comparative Genomics and Phenotyping of Methylobacterium Species.</title>
        <authorList>
            <person name="Alessa O."/>
            <person name="Ogura Y."/>
            <person name="Fujitani Y."/>
            <person name="Takami H."/>
            <person name="Hayashi T."/>
            <person name="Sahin N."/>
            <person name="Tani A."/>
        </authorList>
    </citation>
    <scope>NUCLEOTIDE SEQUENCE</scope>
    <source>
        <strain evidence="5">DSM 17168</strain>
    </source>
</reference>
<keyword evidence="2" id="KW-0645">Protease</keyword>
<dbReference type="Pfam" id="PF04586">
    <property type="entry name" value="Peptidase_S78"/>
    <property type="match status" value="1"/>
</dbReference>
<name>A0ABQ4SCD7_9HYPH</name>
<keyword evidence="3" id="KW-0378">Hydrolase</keyword>
<evidence type="ECO:0000313" key="5">
    <source>
        <dbReference type="EMBL" id="GJE00897.1"/>
    </source>
</evidence>
<protein>
    <recommendedName>
        <fullName evidence="4">Prohead serine protease domain-containing protein</fullName>
    </recommendedName>
</protein>
<dbReference type="EMBL" id="BPQQ01000031">
    <property type="protein sequence ID" value="GJE00897.1"/>
    <property type="molecule type" value="Genomic_DNA"/>
</dbReference>
<sequence length="168" mass="17479">MFERLEFKGAVTVDDTGTITGLAWPFGSPDRVGDVITKGAFGSIRLPVPMLFGHDPNDPVGTWNEAVETEAGLEVKGRLLVGELARADEVRALVRSGAVGGLSIGFSTKAATPRQGARGRTITALDLVEISLVTVPSHPGARVRSAKSGAAAIQLAEAIHRAALALSK</sequence>
<evidence type="ECO:0000256" key="3">
    <source>
        <dbReference type="ARBA" id="ARBA00022801"/>
    </source>
</evidence>
<keyword evidence="6" id="KW-1185">Reference proteome</keyword>
<keyword evidence="1" id="KW-1188">Viral release from host cell</keyword>
<dbReference type="Proteomes" id="UP001055153">
    <property type="component" value="Unassembled WGS sequence"/>
</dbReference>
<gene>
    <name evidence="5" type="ORF">GMJLKIPL_2824</name>
</gene>
<organism evidence="5 6">
    <name type="scientific">Methylobacterium isbiliense</name>
    <dbReference type="NCBI Taxonomy" id="315478"/>
    <lineage>
        <taxon>Bacteria</taxon>
        <taxon>Pseudomonadati</taxon>
        <taxon>Pseudomonadota</taxon>
        <taxon>Alphaproteobacteria</taxon>
        <taxon>Hyphomicrobiales</taxon>
        <taxon>Methylobacteriaceae</taxon>
        <taxon>Methylobacterium</taxon>
    </lineage>
</organism>
<evidence type="ECO:0000256" key="1">
    <source>
        <dbReference type="ARBA" id="ARBA00022612"/>
    </source>
</evidence>
<reference evidence="5" key="2">
    <citation type="submission" date="2021-08" db="EMBL/GenBank/DDBJ databases">
        <authorList>
            <person name="Tani A."/>
            <person name="Ola A."/>
            <person name="Ogura Y."/>
            <person name="Katsura K."/>
            <person name="Hayashi T."/>
        </authorList>
    </citation>
    <scope>NUCLEOTIDE SEQUENCE</scope>
    <source>
        <strain evidence="5">DSM 17168</strain>
    </source>
</reference>